<dbReference type="InterPro" id="IPR025997">
    <property type="entry name" value="SBP_2_dom"/>
</dbReference>
<dbReference type="Gene3D" id="1.10.260.40">
    <property type="entry name" value="lambda repressor-like DNA-binding domains"/>
    <property type="match status" value="1"/>
</dbReference>
<dbReference type="EMBL" id="QOCS01000016">
    <property type="protein sequence ID" value="RHW45638.1"/>
    <property type="molecule type" value="Genomic_DNA"/>
</dbReference>
<dbReference type="PROSITE" id="PS00356">
    <property type="entry name" value="HTH_LACI_1"/>
    <property type="match status" value="1"/>
</dbReference>
<evidence type="ECO:0000256" key="2">
    <source>
        <dbReference type="ARBA" id="ARBA00023125"/>
    </source>
</evidence>
<keyword evidence="3" id="KW-0804">Transcription</keyword>
<dbReference type="SUPFAM" id="SSF53822">
    <property type="entry name" value="Periplasmic binding protein-like I"/>
    <property type="match status" value="1"/>
</dbReference>
<keyword evidence="1" id="KW-0805">Transcription regulation</keyword>
<dbReference type="Proteomes" id="UP000284822">
    <property type="component" value="Unassembled WGS sequence"/>
</dbReference>
<dbReference type="Pfam" id="PF00356">
    <property type="entry name" value="LacI"/>
    <property type="match status" value="1"/>
</dbReference>
<dbReference type="SMART" id="SM00354">
    <property type="entry name" value="HTH_LACI"/>
    <property type="match status" value="1"/>
</dbReference>
<accession>A0A3R6XRH6</accession>
<evidence type="ECO:0000313" key="5">
    <source>
        <dbReference type="EMBL" id="RHW45638.1"/>
    </source>
</evidence>
<dbReference type="PANTHER" id="PTHR30146">
    <property type="entry name" value="LACI-RELATED TRANSCRIPTIONAL REPRESSOR"/>
    <property type="match status" value="1"/>
</dbReference>
<name>A0A3R6XRH6_9LACO</name>
<feature type="domain" description="HTH lacI-type" evidence="4">
    <location>
        <begin position="6"/>
        <end position="61"/>
    </location>
</feature>
<dbReference type="Pfam" id="PF13407">
    <property type="entry name" value="Peripla_BP_4"/>
    <property type="match status" value="1"/>
</dbReference>
<gene>
    <name evidence="5" type="ORF">DS832_07410</name>
</gene>
<keyword evidence="2" id="KW-0238">DNA-binding</keyword>
<dbReference type="Gene3D" id="3.40.50.2300">
    <property type="match status" value="2"/>
</dbReference>
<dbReference type="PANTHER" id="PTHR30146:SF154">
    <property type="entry name" value="TRANSCRIPTION REGULATOR, MEMBER OF GALR FAMILY"/>
    <property type="match status" value="1"/>
</dbReference>
<evidence type="ECO:0000256" key="1">
    <source>
        <dbReference type="ARBA" id="ARBA00023015"/>
    </source>
</evidence>
<comment type="caution">
    <text evidence="5">The sequence shown here is derived from an EMBL/GenBank/DDBJ whole genome shotgun (WGS) entry which is preliminary data.</text>
</comment>
<dbReference type="InterPro" id="IPR010982">
    <property type="entry name" value="Lambda_DNA-bd_dom_sf"/>
</dbReference>
<dbReference type="PROSITE" id="PS50932">
    <property type="entry name" value="HTH_LACI_2"/>
    <property type="match status" value="1"/>
</dbReference>
<protein>
    <submittedName>
        <fullName evidence="5">Transcriptional regulator</fullName>
    </submittedName>
</protein>
<evidence type="ECO:0000256" key="3">
    <source>
        <dbReference type="ARBA" id="ARBA00023163"/>
    </source>
</evidence>
<evidence type="ECO:0000313" key="6">
    <source>
        <dbReference type="Proteomes" id="UP000284822"/>
    </source>
</evidence>
<dbReference type="GO" id="GO:0003700">
    <property type="term" value="F:DNA-binding transcription factor activity"/>
    <property type="evidence" value="ECO:0007669"/>
    <property type="project" value="TreeGrafter"/>
</dbReference>
<dbReference type="InterPro" id="IPR000843">
    <property type="entry name" value="HTH_LacI"/>
</dbReference>
<sequence length="326" mass="36222">MTNKSTNIKDVAHLAQVSTATVSRYLHGELKRMAPTTAKKVAAAIEQLNYVPNAAARQLITNRSKTVAIVVVNVADSFSTEIFKGACSVLEHAGYTTAMLDTNSEQQKENQLINAVGLSTYDGLILQPLSSDVAQIKSEIRRSMPIVTLDRHLDYSPWPQIISNNFEASQEAAKYFQKYGYTRAIVLSSQIDVASTRQERFQGIKSVYQQVELIEINETHYNHQQVYCQLEKLLTASSEKTVIFSLKERWLIEFLPALIGSGILAAQNIQISGFADTTLVPAIWPSAKMIIQNPYKMGALAGQTLLKLLNNKQDIQPITTIPTTFK</sequence>
<evidence type="ECO:0000259" key="4">
    <source>
        <dbReference type="PROSITE" id="PS50932"/>
    </source>
</evidence>
<organism evidence="5 6">
    <name type="scientific">Bombilactobacillus bombi</name>
    <dbReference type="NCBI Taxonomy" id="1303590"/>
    <lineage>
        <taxon>Bacteria</taxon>
        <taxon>Bacillati</taxon>
        <taxon>Bacillota</taxon>
        <taxon>Bacilli</taxon>
        <taxon>Lactobacillales</taxon>
        <taxon>Lactobacillaceae</taxon>
        <taxon>Bombilactobacillus</taxon>
    </lineage>
</organism>
<dbReference type="AlphaFoldDB" id="A0A3R6XRH6"/>
<proteinExistence type="predicted"/>
<reference evidence="5 6" key="1">
    <citation type="submission" date="2018-07" db="EMBL/GenBank/DDBJ databases">
        <title>Genome sequences of six Lactobacillus spp. isolated from bumble bee guts.</title>
        <authorList>
            <person name="Motta E.V.S."/>
            <person name="Moran N.A."/>
        </authorList>
    </citation>
    <scope>NUCLEOTIDE SEQUENCE [LARGE SCALE GENOMIC DNA]</scope>
    <source>
        <strain evidence="5 6">LV-8.1</strain>
    </source>
</reference>
<dbReference type="RefSeq" id="WP_118911009.1">
    <property type="nucleotide sequence ID" value="NZ_QOCS01000016.1"/>
</dbReference>
<dbReference type="InterPro" id="IPR028082">
    <property type="entry name" value="Peripla_BP_I"/>
</dbReference>
<dbReference type="SUPFAM" id="SSF47413">
    <property type="entry name" value="lambda repressor-like DNA-binding domains"/>
    <property type="match status" value="1"/>
</dbReference>
<dbReference type="GO" id="GO:0000976">
    <property type="term" value="F:transcription cis-regulatory region binding"/>
    <property type="evidence" value="ECO:0007669"/>
    <property type="project" value="TreeGrafter"/>
</dbReference>
<dbReference type="CDD" id="cd01392">
    <property type="entry name" value="HTH_LacI"/>
    <property type="match status" value="1"/>
</dbReference>